<dbReference type="AlphaFoldDB" id="A0AAV9UG08"/>
<protein>
    <submittedName>
        <fullName evidence="2">Uncharacterized protein</fullName>
    </submittedName>
</protein>
<reference evidence="2 3" key="1">
    <citation type="submission" date="2019-10" db="EMBL/GenBank/DDBJ databases">
        <authorList>
            <person name="Palmer J.M."/>
        </authorList>
    </citation>
    <scope>NUCLEOTIDE SEQUENCE [LARGE SCALE GENOMIC DNA]</scope>
    <source>
        <strain evidence="2 3">TWF696</strain>
    </source>
</reference>
<dbReference type="EMBL" id="JAVHNQ010000008">
    <property type="protein sequence ID" value="KAK6341057.1"/>
    <property type="molecule type" value="Genomic_DNA"/>
</dbReference>
<feature type="compositionally biased region" description="Polar residues" evidence="1">
    <location>
        <begin position="646"/>
        <end position="656"/>
    </location>
</feature>
<evidence type="ECO:0000313" key="3">
    <source>
        <dbReference type="Proteomes" id="UP001375240"/>
    </source>
</evidence>
<feature type="region of interest" description="Disordered" evidence="1">
    <location>
        <begin position="637"/>
        <end position="656"/>
    </location>
</feature>
<proteinExistence type="predicted"/>
<gene>
    <name evidence="2" type="ORF">TWF696_009366</name>
</gene>
<comment type="caution">
    <text evidence="2">The sequence shown here is derived from an EMBL/GenBank/DDBJ whole genome shotgun (WGS) entry which is preliminary data.</text>
</comment>
<accession>A0AAV9UG08</accession>
<dbReference type="Proteomes" id="UP001375240">
    <property type="component" value="Unassembled WGS sequence"/>
</dbReference>
<keyword evidence="3" id="KW-1185">Reference proteome</keyword>
<evidence type="ECO:0000313" key="2">
    <source>
        <dbReference type="EMBL" id="KAK6341057.1"/>
    </source>
</evidence>
<evidence type="ECO:0000256" key="1">
    <source>
        <dbReference type="SAM" id="MobiDB-lite"/>
    </source>
</evidence>
<name>A0AAV9UG08_9PEZI</name>
<sequence length="656" mass="72451">MDFRRTALRPLDPNGDPAVKIGPSKALAPFFNLPPAKPLRTRRDFELYSDPQLDAAAVLHAKETLAGNRIKLCVGLDPAVTDRLRRSKQSGKLNHRLLREREDYLVRHPAEEQAARDVYERVRVEVVELLQTRYFHILWPFVLVFSCFEFTGHRRNFQHGHCLYLMVTGSSLAAQNCRETLHKLVSDIIRRKEGAAVLQLVIQEIDSSVSGQLGDDGSIRLLESNKGCHVPRNVDYHPRPPMGSSIGPADHGVSGTIGGYVTTQRGSVYAVTASHTVGVPGESIVSPSTVDLDGCYRQARAKEEIVLQELDYNLRSLGSSCRESLESRRRWEIMQEELLAISGAYAKPGTGTKTGAISGFGHVFRKSEGAYYTLHDGATIKSYLDLALIECPSSRVGFNTIPCVRSRGSTTVVEVNAARSPIPGERVLKNGRSTGLTYGNVLSTLAVVGYFDKELVKAVGTEEIGEVRPQILQNWCITGRPSASQDGVFAGPGDSGAWILSEPPMPPDEKSYNVLTAQTPVIGAIIHGFLSVEGIDLVMFQPWEYMAAGFRQLLGEDCVPLLPLSNHISLLRDQKGLRDGCGICLQEGGLDHYIDECPERFWPEGCRSRFIRELDGIRPLREGEVSTDWRRLHQIPIPAPPPYSPRSQLAQLATMP</sequence>
<organism evidence="2 3">
    <name type="scientific">Orbilia brochopaga</name>
    <dbReference type="NCBI Taxonomy" id="3140254"/>
    <lineage>
        <taxon>Eukaryota</taxon>
        <taxon>Fungi</taxon>
        <taxon>Dikarya</taxon>
        <taxon>Ascomycota</taxon>
        <taxon>Pezizomycotina</taxon>
        <taxon>Orbiliomycetes</taxon>
        <taxon>Orbiliales</taxon>
        <taxon>Orbiliaceae</taxon>
        <taxon>Orbilia</taxon>
    </lineage>
</organism>